<comment type="cofactor">
    <cofactor evidence="1">
        <name>[4Fe-4S] cluster</name>
        <dbReference type="ChEBI" id="CHEBI:49883"/>
    </cofactor>
</comment>
<dbReference type="Gene3D" id="3.20.20.70">
    <property type="entry name" value="Aldolase class I"/>
    <property type="match status" value="1"/>
</dbReference>
<evidence type="ECO:0000256" key="10">
    <source>
        <dbReference type="RuleBase" id="RU364116"/>
    </source>
</evidence>
<keyword evidence="9 10" id="KW-0143">Chaperone</keyword>
<keyword evidence="10" id="KW-0004">4Fe-4S</keyword>
<reference evidence="13" key="1">
    <citation type="journal article" date="2017" name="Biotechnol. Biofuels">
        <title>Evaluation of environmental bacterial communities as a factor affecting the growth of duckweed Lemna minor.</title>
        <authorList>
            <person name="Ishizawa H."/>
            <person name="Kuroda M."/>
            <person name="Morikawa M."/>
            <person name="Ike M."/>
        </authorList>
    </citation>
    <scope>NUCLEOTIDE SEQUENCE [LARGE SCALE GENOMIC DNA]</scope>
    <source>
        <strain evidence="13">M6</strain>
    </source>
</reference>
<dbReference type="GO" id="GO:0005737">
    <property type="term" value="C:cytoplasm"/>
    <property type="evidence" value="ECO:0007669"/>
    <property type="project" value="UniProtKB-SubCell"/>
</dbReference>
<evidence type="ECO:0000313" key="13">
    <source>
        <dbReference type="Proteomes" id="UP000278756"/>
    </source>
</evidence>
<dbReference type="GO" id="GO:0004109">
    <property type="term" value="F:coproporphyrinogen oxidase activity"/>
    <property type="evidence" value="ECO:0007669"/>
    <property type="project" value="InterPro"/>
</dbReference>
<evidence type="ECO:0000256" key="2">
    <source>
        <dbReference type="ARBA" id="ARBA00006100"/>
    </source>
</evidence>
<dbReference type="InterPro" id="IPR006638">
    <property type="entry name" value="Elp3/MiaA/NifB-like_rSAM"/>
</dbReference>
<dbReference type="SFLD" id="SFLDF00288">
    <property type="entry name" value="HemN-like__clustered_with_nucl"/>
    <property type="match status" value="1"/>
</dbReference>
<dbReference type="Proteomes" id="UP000278756">
    <property type="component" value="Chromosome 1"/>
</dbReference>
<comment type="similarity">
    <text evidence="2">Belongs to the anaerobic coproporphyrinogen-III oxidase family. HemW subfamily.</text>
</comment>
<dbReference type="InterPro" id="IPR034505">
    <property type="entry name" value="Coproporphyrinogen-III_oxidase"/>
</dbReference>
<sequence>MAVLNPALVALYIHWPYCSRICPYCDFNVTRDRGQTDTQQALFEAIRADLRTQALWLGPRRLASVFFGGGTPSLMKPDWVGALIAEAKTLFPVTGDIEITLEANPTDAEVARYRAFKAAGINRLSIGIQSLDDAALRFLGRNHSAREALTGLETALSVFERVSLDLIYALPEQSLENWEAELRRAARLGVEHISPYQLTIESETAFGRAARRGQLRIPDPEQGEAFYDTTQSVLSELGYEAYEVSNHARGVAARSQHNINVWEGVDYVGIGPGSHGRLTLDHLRHTTVAEADLKVYIARVRETGHSVTPEPLSPEEASEEALMLGLRLIEGVRLERIAGLPLNKRDQLIAEGFLELTPQRLRATPKGRVVLDRLLLELLS</sequence>
<gene>
    <name evidence="12" type="ORF">EM6_1847</name>
</gene>
<dbReference type="GO" id="GO:0051539">
    <property type="term" value="F:4 iron, 4 sulfur cluster binding"/>
    <property type="evidence" value="ECO:0007669"/>
    <property type="project" value="UniProtKB-UniRule"/>
</dbReference>
<dbReference type="RefSeq" id="WP_126422201.1">
    <property type="nucleotide sequence ID" value="NZ_AP018827.1"/>
</dbReference>
<dbReference type="SFLD" id="SFLDF00562">
    <property type="entry name" value="HemN-like__clustered_with_heat"/>
    <property type="match status" value="1"/>
</dbReference>
<keyword evidence="5 10" id="KW-0949">S-adenosyl-L-methionine</keyword>
<name>A0A3G9G1S1_9CAUL</name>
<feature type="domain" description="Radical SAM core" evidence="11">
    <location>
        <begin position="3"/>
        <end position="240"/>
    </location>
</feature>
<evidence type="ECO:0000256" key="9">
    <source>
        <dbReference type="ARBA" id="ARBA00023186"/>
    </source>
</evidence>
<dbReference type="InterPro" id="IPR004559">
    <property type="entry name" value="HemW-like"/>
</dbReference>
<dbReference type="SMART" id="SM00729">
    <property type="entry name" value="Elp3"/>
    <property type="match status" value="1"/>
</dbReference>
<dbReference type="PANTHER" id="PTHR13932">
    <property type="entry name" value="COPROPORPHYRINIGEN III OXIDASE"/>
    <property type="match status" value="1"/>
</dbReference>
<reference evidence="13" key="2">
    <citation type="journal article" date="2017" name="Plant Physiol. Biochem.">
        <title>Differential oxidative and antioxidative response of duckweed Lemna minor toward plant growth promoting/inhibiting bacteria.</title>
        <authorList>
            <person name="Ishizawa H."/>
            <person name="Kuroda M."/>
            <person name="Morikawa M."/>
            <person name="Ike M."/>
        </authorList>
    </citation>
    <scope>NUCLEOTIDE SEQUENCE [LARGE SCALE GENOMIC DNA]</scope>
    <source>
        <strain evidence="13">M6</strain>
    </source>
</reference>
<dbReference type="Pfam" id="PF06969">
    <property type="entry name" value="HemN_C"/>
    <property type="match status" value="1"/>
</dbReference>
<keyword evidence="8 10" id="KW-0411">Iron-sulfur</keyword>
<protein>
    <recommendedName>
        <fullName evidence="3 10">Heme chaperone HemW</fullName>
    </recommendedName>
</protein>
<dbReference type="InterPro" id="IPR013785">
    <property type="entry name" value="Aldolase_TIM"/>
</dbReference>
<keyword evidence="6 10" id="KW-0479">Metal-binding</keyword>
<dbReference type="AlphaFoldDB" id="A0A3G9G1S1"/>
<dbReference type="SFLD" id="SFLDS00029">
    <property type="entry name" value="Radical_SAM"/>
    <property type="match status" value="1"/>
</dbReference>
<comment type="subcellular location">
    <subcellularLocation>
        <location evidence="10">Cytoplasm</location>
    </subcellularLocation>
</comment>
<evidence type="ECO:0000256" key="1">
    <source>
        <dbReference type="ARBA" id="ARBA00001966"/>
    </source>
</evidence>
<dbReference type="GO" id="GO:0006779">
    <property type="term" value="P:porphyrin-containing compound biosynthetic process"/>
    <property type="evidence" value="ECO:0007669"/>
    <property type="project" value="InterPro"/>
</dbReference>
<dbReference type="EMBL" id="AP018827">
    <property type="protein sequence ID" value="BBF81250.1"/>
    <property type="molecule type" value="Genomic_DNA"/>
</dbReference>
<proteinExistence type="inferred from homology"/>
<dbReference type="NCBIfam" id="TIGR00539">
    <property type="entry name" value="hemN_rel"/>
    <property type="match status" value="1"/>
</dbReference>
<dbReference type="Pfam" id="PF04055">
    <property type="entry name" value="Radical_SAM"/>
    <property type="match status" value="1"/>
</dbReference>
<evidence type="ECO:0000259" key="11">
    <source>
        <dbReference type="PROSITE" id="PS51918"/>
    </source>
</evidence>
<organism evidence="12 13">
    <name type="scientific">Asticcacaulis excentricus</name>
    <dbReference type="NCBI Taxonomy" id="78587"/>
    <lineage>
        <taxon>Bacteria</taxon>
        <taxon>Pseudomonadati</taxon>
        <taxon>Pseudomonadota</taxon>
        <taxon>Alphaproteobacteria</taxon>
        <taxon>Caulobacterales</taxon>
        <taxon>Caulobacteraceae</taxon>
        <taxon>Asticcacaulis</taxon>
    </lineage>
</organism>
<dbReference type="SFLD" id="SFLDG01065">
    <property type="entry name" value="anaerobic_coproporphyrinogen-I"/>
    <property type="match status" value="1"/>
</dbReference>
<evidence type="ECO:0000256" key="6">
    <source>
        <dbReference type="ARBA" id="ARBA00022723"/>
    </source>
</evidence>
<keyword evidence="10" id="KW-0963">Cytoplasm</keyword>
<dbReference type="PANTHER" id="PTHR13932:SF5">
    <property type="entry name" value="RADICAL S-ADENOSYL METHIONINE DOMAIN-CONTAINING PROTEIN 1, MITOCHONDRIAL"/>
    <property type="match status" value="1"/>
</dbReference>
<dbReference type="GO" id="GO:0046872">
    <property type="term" value="F:metal ion binding"/>
    <property type="evidence" value="ECO:0007669"/>
    <property type="project" value="UniProtKB-UniRule"/>
</dbReference>
<evidence type="ECO:0000256" key="7">
    <source>
        <dbReference type="ARBA" id="ARBA00023004"/>
    </source>
</evidence>
<keyword evidence="4 10" id="KW-0349">Heme</keyword>
<dbReference type="InterPro" id="IPR010723">
    <property type="entry name" value="HemN_C"/>
</dbReference>
<evidence type="ECO:0000256" key="5">
    <source>
        <dbReference type="ARBA" id="ARBA00022691"/>
    </source>
</evidence>
<dbReference type="OrthoDB" id="9808022at2"/>
<evidence type="ECO:0000256" key="4">
    <source>
        <dbReference type="ARBA" id="ARBA00022617"/>
    </source>
</evidence>
<evidence type="ECO:0000313" key="12">
    <source>
        <dbReference type="EMBL" id="BBF81250.1"/>
    </source>
</evidence>
<dbReference type="InterPro" id="IPR007197">
    <property type="entry name" value="rSAM"/>
</dbReference>
<keyword evidence="7 10" id="KW-0408">Iron</keyword>
<dbReference type="SUPFAM" id="SSF102114">
    <property type="entry name" value="Radical SAM enzymes"/>
    <property type="match status" value="1"/>
</dbReference>
<dbReference type="PROSITE" id="PS51918">
    <property type="entry name" value="RADICAL_SAM"/>
    <property type="match status" value="1"/>
</dbReference>
<dbReference type="InterPro" id="IPR058240">
    <property type="entry name" value="rSAM_sf"/>
</dbReference>
<accession>A0A3G9G1S1</accession>
<evidence type="ECO:0000256" key="8">
    <source>
        <dbReference type="ARBA" id="ARBA00023014"/>
    </source>
</evidence>
<evidence type="ECO:0000256" key="3">
    <source>
        <dbReference type="ARBA" id="ARBA00017228"/>
    </source>
</evidence>
<dbReference type="CDD" id="cd01335">
    <property type="entry name" value="Radical_SAM"/>
    <property type="match status" value="1"/>
</dbReference>
<comment type="function">
    <text evidence="10">Probably acts as a heme chaperone, transferring heme to an unknown acceptor. Binds one molecule of heme per monomer, possibly covalently. Binds 1 [4Fe-4S] cluster. The cluster is coordinated with 3 cysteines and an exchangeable S-adenosyl-L-methionine.</text>
</comment>